<dbReference type="GO" id="GO:0005886">
    <property type="term" value="C:plasma membrane"/>
    <property type="evidence" value="ECO:0007669"/>
    <property type="project" value="UniProtKB-SubCell"/>
</dbReference>
<feature type="domain" description="Major facilitator superfamily (MFS) profile" evidence="10">
    <location>
        <begin position="69"/>
        <end position="499"/>
    </location>
</feature>
<evidence type="ECO:0000256" key="5">
    <source>
        <dbReference type="ARBA" id="ARBA00022989"/>
    </source>
</evidence>
<keyword evidence="4 9" id="KW-0812">Transmembrane</keyword>
<feature type="region of interest" description="Disordered" evidence="8">
    <location>
        <begin position="520"/>
        <end position="610"/>
    </location>
</feature>
<dbReference type="OrthoDB" id="446368at2759"/>
<evidence type="ECO:0000256" key="3">
    <source>
        <dbReference type="ARBA" id="ARBA00022475"/>
    </source>
</evidence>
<evidence type="ECO:0000313" key="12">
    <source>
        <dbReference type="Proteomes" id="UP000094569"/>
    </source>
</evidence>
<dbReference type="Gene3D" id="1.20.1250.20">
    <property type="entry name" value="MFS general substrate transporter like domains"/>
    <property type="match status" value="1"/>
</dbReference>
<dbReference type="InterPro" id="IPR011701">
    <property type="entry name" value="MFS"/>
</dbReference>
<evidence type="ECO:0000259" key="10">
    <source>
        <dbReference type="PROSITE" id="PS50850"/>
    </source>
</evidence>
<feature type="transmembrane region" description="Helical" evidence="9">
    <location>
        <begin position="404"/>
        <end position="425"/>
    </location>
</feature>
<feature type="compositionally biased region" description="Polar residues" evidence="8">
    <location>
        <begin position="552"/>
        <end position="587"/>
    </location>
</feature>
<feature type="transmembrane region" description="Helical" evidence="9">
    <location>
        <begin position="67"/>
        <end position="84"/>
    </location>
</feature>
<dbReference type="Proteomes" id="UP000094569">
    <property type="component" value="Unassembled WGS sequence"/>
</dbReference>
<keyword evidence="12" id="KW-1185">Reference proteome</keyword>
<feature type="transmembrane region" description="Helical" evidence="9">
    <location>
        <begin position="104"/>
        <end position="126"/>
    </location>
</feature>
<name>A0A1E3B5I7_ASPCR</name>
<dbReference type="AlphaFoldDB" id="A0A1E3B5I7"/>
<dbReference type="InterPro" id="IPR036259">
    <property type="entry name" value="MFS_trans_sf"/>
</dbReference>
<feature type="transmembrane region" description="Helical" evidence="9">
    <location>
        <begin position="336"/>
        <end position="357"/>
    </location>
</feature>
<comment type="subcellular location">
    <subcellularLocation>
        <location evidence="1">Cell membrane</location>
        <topology evidence="1">Multi-pass membrane protein</topology>
    </subcellularLocation>
</comment>
<dbReference type="CDD" id="cd17323">
    <property type="entry name" value="MFS_Tpo1_MDR_like"/>
    <property type="match status" value="1"/>
</dbReference>
<feature type="transmembrane region" description="Helical" evidence="9">
    <location>
        <begin position="221"/>
        <end position="244"/>
    </location>
</feature>
<dbReference type="PANTHER" id="PTHR23502:SF186">
    <property type="entry name" value="MAJOR FACILITATOR SUPERFAMILY (MFS) PROFILE DOMAIN-CONTAINING PROTEIN"/>
    <property type="match status" value="1"/>
</dbReference>
<feature type="transmembrane region" description="Helical" evidence="9">
    <location>
        <begin position="437"/>
        <end position="457"/>
    </location>
</feature>
<keyword evidence="2" id="KW-0813">Transport</keyword>
<evidence type="ECO:0000313" key="11">
    <source>
        <dbReference type="EMBL" id="ODM16158.1"/>
    </source>
</evidence>
<evidence type="ECO:0000256" key="1">
    <source>
        <dbReference type="ARBA" id="ARBA00004651"/>
    </source>
</evidence>
<keyword evidence="3" id="KW-1003">Cell membrane</keyword>
<evidence type="ECO:0000256" key="9">
    <source>
        <dbReference type="SAM" id="Phobius"/>
    </source>
</evidence>
<dbReference type="EMBL" id="JXNT01000013">
    <property type="protein sequence ID" value="ODM16158.1"/>
    <property type="molecule type" value="Genomic_DNA"/>
</dbReference>
<sequence>MSTEPTGEAPGSSKIPFWRTVWDQKIVTDEVINFPYDGSGTPEDPYAVSWIPQDPRNPMNWGYIKKWSITFLASFITLAVSLISSAYSGGVSQIVTDFNASEEVAILGVSLFVLGFAFGPLIWAPLSETFGRRNIFVMTYGLLTAFNAGACGSQNIQTLVILRFFGGFFGSSPFGNSGGTIADMFASSERGIAVSMYSAAPFLGPCLGPIIGGFLGESAGWRWVLGLLAAFTGVIWLVITFCLPETYAPVLLRRRAEKLSEVTGKVYQSRLDIDRGGVSTVQMLKTSLSRPWILLFHEPIVLLSSIYMAIIYGTLYMLFAAYPIVFQEVRGWSQGIGGLAFIGVLVGMMIAFTYTLMDNLKYTKLARQTTGRLPPEMRLPIGIVGAIALPIGLFWFAWTNSPPTHWLCSVAAGAPFGFGMVLVFLGVMNYLVDSYTIFAASVLAANSALRSLFGAIFPLFTTYMYHNLGIHWATCIPAFLSVACVPFPIIFYIYGPRIRKRCTYSAEADAFMERITAKHQAEVQHEEPANEKSAASDDTENHGGSDGDSDSAASLSTVPSAVPSSRQVTRSRAGSHASRQTIATQYEENPFNLDRVNTRHSAISGHRTKI</sequence>
<feature type="transmembrane region" description="Helical" evidence="9">
    <location>
        <begin position="194"/>
        <end position="215"/>
    </location>
</feature>
<dbReference type="SUPFAM" id="SSF103473">
    <property type="entry name" value="MFS general substrate transporter"/>
    <property type="match status" value="1"/>
</dbReference>
<feature type="compositionally biased region" description="Basic and acidic residues" evidence="8">
    <location>
        <begin position="520"/>
        <end position="530"/>
    </location>
</feature>
<comment type="caution">
    <text evidence="11">The sequence shown here is derived from an EMBL/GenBank/DDBJ whole genome shotgun (WGS) entry which is preliminary data.</text>
</comment>
<keyword evidence="5 9" id="KW-1133">Transmembrane helix</keyword>
<evidence type="ECO:0000256" key="8">
    <source>
        <dbReference type="SAM" id="MobiDB-lite"/>
    </source>
</evidence>
<gene>
    <name evidence="11" type="ORF">SI65_08592</name>
</gene>
<dbReference type="STRING" id="573508.A0A1E3B5I7"/>
<feature type="transmembrane region" description="Helical" evidence="9">
    <location>
        <begin position="378"/>
        <end position="398"/>
    </location>
</feature>
<dbReference type="PROSITE" id="PS50850">
    <property type="entry name" value="MFS"/>
    <property type="match status" value="1"/>
</dbReference>
<evidence type="ECO:0000256" key="4">
    <source>
        <dbReference type="ARBA" id="ARBA00022692"/>
    </source>
</evidence>
<organism evidence="11 12">
    <name type="scientific">Aspergillus cristatus</name>
    <name type="common">Chinese Fuzhuan brick tea-fermentation fungus</name>
    <name type="synonym">Eurotium cristatum</name>
    <dbReference type="NCBI Taxonomy" id="573508"/>
    <lineage>
        <taxon>Eukaryota</taxon>
        <taxon>Fungi</taxon>
        <taxon>Dikarya</taxon>
        <taxon>Ascomycota</taxon>
        <taxon>Pezizomycotina</taxon>
        <taxon>Eurotiomycetes</taxon>
        <taxon>Eurotiomycetidae</taxon>
        <taxon>Eurotiales</taxon>
        <taxon>Aspergillaceae</taxon>
        <taxon>Aspergillus</taxon>
        <taxon>Aspergillus subgen. Aspergillus</taxon>
    </lineage>
</organism>
<dbReference type="FunFam" id="1.20.1250.20:FF:000266">
    <property type="entry name" value="MFS multidrug transporter, putative"/>
    <property type="match status" value="1"/>
</dbReference>
<evidence type="ECO:0000256" key="6">
    <source>
        <dbReference type="ARBA" id="ARBA00023136"/>
    </source>
</evidence>
<evidence type="ECO:0000256" key="2">
    <source>
        <dbReference type="ARBA" id="ARBA00022448"/>
    </source>
</evidence>
<accession>A0A1E3B5I7</accession>
<reference evidence="11 12" key="1">
    <citation type="journal article" date="2016" name="BMC Genomics">
        <title>Comparative genomic and transcriptomic analyses of the Fuzhuan brick tea-fermentation fungus Aspergillus cristatus.</title>
        <authorList>
            <person name="Ge Y."/>
            <person name="Wang Y."/>
            <person name="Liu Y."/>
            <person name="Tan Y."/>
            <person name="Ren X."/>
            <person name="Zhang X."/>
            <person name="Hyde K.D."/>
            <person name="Liu Y."/>
            <person name="Liu Z."/>
        </authorList>
    </citation>
    <scope>NUCLEOTIDE SEQUENCE [LARGE SCALE GENOMIC DNA]</scope>
    <source>
        <strain evidence="11 12">GZAAS20.1005</strain>
    </source>
</reference>
<comment type="similarity">
    <text evidence="7">Belongs to the major facilitator superfamily. DHA1 family. Polyamines/proton antiporter (TC 2.A.1.2.16) subfamily.</text>
</comment>
<evidence type="ECO:0000256" key="7">
    <source>
        <dbReference type="ARBA" id="ARBA00038459"/>
    </source>
</evidence>
<protein>
    <recommendedName>
        <fullName evidence="10">Major facilitator superfamily (MFS) profile domain-containing protein</fullName>
    </recommendedName>
</protein>
<dbReference type="Pfam" id="PF07690">
    <property type="entry name" value="MFS_1"/>
    <property type="match status" value="1"/>
</dbReference>
<dbReference type="VEuPathDB" id="FungiDB:SI65_08592"/>
<feature type="transmembrane region" description="Helical" evidence="9">
    <location>
        <begin position="300"/>
        <end position="324"/>
    </location>
</feature>
<dbReference type="PANTHER" id="PTHR23502">
    <property type="entry name" value="MAJOR FACILITATOR SUPERFAMILY"/>
    <property type="match status" value="1"/>
</dbReference>
<dbReference type="GO" id="GO:0022857">
    <property type="term" value="F:transmembrane transporter activity"/>
    <property type="evidence" value="ECO:0007669"/>
    <property type="project" value="InterPro"/>
</dbReference>
<feature type="transmembrane region" description="Helical" evidence="9">
    <location>
        <begin position="469"/>
        <end position="494"/>
    </location>
</feature>
<dbReference type="InterPro" id="IPR020846">
    <property type="entry name" value="MFS_dom"/>
</dbReference>
<proteinExistence type="inferred from homology"/>
<keyword evidence="6 9" id="KW-0472">Membrane</keyword>